<keyword evidence="4 10" id="KW-1003">Cell membrane</keyword>
<sequence>MRKEFKEFASRGNVVDMAIGVILGSAFGKIVTSLVEDVIMPPIGLVLGKVDFTHLYINLSQERFSTLEEAKEAGAPTINYGTFINTVIDFLIVATVTFFLVRQVEQWRPKKNVVSSVSRRKPCPFCHSPISPRAIRCPHCTSALKGDLKVVIRSGGRKPSKEA</sequence>
<dbReference type="InterPro" id="IPR037673">
    <property type="entry name" value="MSC/AndL"/>
</dbReference>
<keyword evidence="5 10" id="KW-0812">Transmembrane</keyword>
<evidence type="ECO:0000256" key="5">
    <source>
        <dbReference type="ARBA" id="ARBA00022692"/>
    </source>
</evidence>
<organism evidence="11 12">
    <name type="scientific">Melghirimyces profundicolus</name>
    <dbReference type="NCBI Taxonomy" id="1242148"/>
    <lineage>
        <taxon>Bacteria</taxon>
        <taxon>Bacillati</taxon>
        <taxon>Bacillota</taxon>
        <taxon>Bacilli</taxon>
        <taxon>Bacillales</taxon>
        <taxon>Thermoactinomycetaceae</taxon>
        <taxon>Melghirimyces</taxon>
    </lineage>
</organism>
<dbReference type="AlphaFoldDB" id="A0A2T6C8B3"/>
<keyword evidence="8 10" id="KW-0472">Membrane</keyword>
<dbReference type="RefSeq" id="WP_108021615.1">
    <property type="nucleotide sequence ID" value="NZ_QBKR01000002.1"/>
</dbReference>
<dbReference type="Gene3D" id="1.10.1200.120">
    <property type="entry name" value="Large-conductance mechanosensitive channel, MscL, domain 1"/>
    <property type="match status" value="1"/>
</dbReference>
<dbReference type="SUPFAM" id="SSF81330">
    <property type="entry name" value="Gated mechanosensitive channel"/>
    <property type="match status" value="1"/>
</dbReference>
<reference evidence="11 12" key="1">
    <citation type="submission" date="2018-04" db="EMBL/GenBank/DDBJ databases">
        <title>Genomic Encyclopedia of Archaeal and Bacterial Type Strains, Phase II (KMG-II): from individual species to whole genera.</title>
        <authorList>
            <person name="Goeker M."/>
        </authorList>
    </citation>
    <scope>NUCLEOTIDE SEQUENCE [LARGE SCALE GENOMIC DNA]</scope>
    <source>
        <strain evidence="11 12">DSM 45787</strain>
    </source>
</reference>
<evidence type="ECO:0000256" key="9">
    <source>
        <dbReference type="ARBA" id="ARBA00023303"/>
    </source>
</evidence>
<dbReference type="InterPro" id="IPR019823">
    <property type="entry name" value="Mechanosensitive_channel_CS"/>
</dbReference>
<evidence type="ECO:0000256" key="8">
    <source>
        <dbReference type="ARBA" id="ARBA00023136"/>
    </source>
</evidence>
<keyword evidence="3 10" id="KW-0813">Transport</keyword>
<comment type="subcellular location">
    <subcellularLocation>
        <location evidence="1 10">Cell membrane</location>
        <topology evidence="1 10">Multi-pass membrane protein</topology>
    </subcellularLocation>
</comment>
<comment type="subunit">
    <text evidence="10">Homopentamer.</text>
</comment>
<dbReference type="EMBL" id="QBKR01000002">
    <property type="protein sequence ID" value="PTX64543.1"/>
    <property type="molecule type" value="Genomic_DNA"/>
</dbReference>
<dbReference type="PANTHER" id="PTHR30266">
    <property type="entry name" value="MECHANOSENSITIVE CHANNEL MSCL"/>
    <property type="match status" value="1"/>
</dbReference>
<feature type="transmembrane region" description="Helical" evidence="10">
    <location>
        <begin position="12"/>
        <end position="31"/>
    </location>
</feature>
<dbReference type="GO" id="GO:0008381">
    <property type="term" value="F:mechanosensitive monoatomic ion channel activity"/>
    <property type="evidence" value="ECO:0007669"/>
    <property type="project" value="UniProtKB-UniRule"/>
</dbReference>
<dbReference type="GO" id="GO:0005886">
    <property type="term" value="C:plasma membrane"/>
    <property type="evidence" value="ECO:0007669"/>
    <property type="project" value="UniProtKB-SubCell"/>
</dbReference>
<keyword evidence="9 10" id="KW-0407">Ion channel</keyword>
<evidence type="ECO:0000256" key="2">
    <source>
        <dbReference type="ARBA" id="ARBA00007254"/>
    </source>
</evidence>
<comment type="function">
    <text evidence="10">Channel that opens in response to stretch forces in the membrane lipid bilayer. May participate in the regulation of osmotic pressure changes within the cell.</text>
</comment>
<protein>
    <recommendedName>
        <fullName evidence="10">Large-conductance mechanosensitive channel</fullName>
    </recommendedName>
</protein>
<dbReference type="PANTHER" id="PTHR30266:SF2">
    <property type="entry name" value="LARGE-CONDUCTANCE MECHANOSENSITIVE CHANNEL"/>
    <property type="match status" value="1"/>
</dbReference>
<dbReference type="Proteomes" id="UP000244240">
    <property type="component" value="Unassembled WGS sequence"/>
</dbReference>
<dbReference type="HAMAP" id="MF_00115">
    <property type="entry name" value="MscL"/>
    <property type="match status" value="1"/>
</dbReference>
<evidence type="ECO:0000256" key="10">
    <source>
        <dbReference type="HAMAP-Rule" id="MF_00115"/>
    </source>
</evidence>
<keyword evidence="12" id="KW-1185">Reference proteome</keyword>
<dbReference type="InterPro" id="IPR001185">
    <property type="entry name" value="MS_channel"/>
</dbReference>
<proteinExistence type="inferred from homology"/>
<feature type="transmembrane region" description="Helical" evidence="10">
    <location>
        <begin position="80"/>
        <end position="101"/>
    </location>
</feature>
<comment type="similarity">
    <text evidence="2 10">Belongs to the MscL family.</text>
</comment>
<accession>A0A2T6C8B3</accession>
<evidence type="ECO:0000313" key="11">
    <source>
        <dbReference type="EMBL" id="PTX64543.1"/>
    </source>
</evidence>
<keyword evidence="7 10" id="KW-0406">Ion transport</keyword>
<evidence type="ECO:0000256" key="3">
    <source>
        <dbReference type="ARBA" id="ARBA00022448"/>
    </source>
</evidence>
<evidence type="ECO:0000256" key="4">
    <source>
        <dbReference type="ARBA" id="ARBA00022475"/>
    </source>
</evidence>
<gene>
    <name evidence="10" type="primary">mscL</name>
    <name evidence="11" type="ORF">C8P63_10236</name>
</gene>
<evidence type="ECO:0000313" key="12">
    <source>
        <dbReference type="Proteomes" id="UP000244240"/>
    </source>
</evidence>
<dbReference type="OrthoDB" id="9810350at2"/>
<keyword evidence="6 10" id="KW-1133">Transmembrane helix</keyword>
<name>A0A2T6C8B3_9BACL</name>
<comment type="caution">
    <text evidence="11">The sequence shown here is derived from an EMBL/GenBank/DDBJ whole genome shotgun (WGS) entry which is preliminary data.</text>
</comment>
<evidence type="ECO:0000256" key="6">
    <source>
        <dbReference type="ARBA" id="ARBA00022989"/>
    </source>
</evidence>
<dbReference type="NCBIfam" id="TIGR00220">
    <property type="entry name" value="mscL"/>
    <property type="match status" value="1"/>
</dbReference>
<dbReference type="InterPro" id="IPR036019">
    <property type="entry name" value="MscL_channel"/>
</dbReference>
<evidence type="ECO:0000256" key="1">
    <source>
        <dbReference type="ARBA" id="ARBA00004651"/>
    </source>
</evidence>
<dbReference type="PROSITE" id="PS01327">
    <property type="entry name" value="MSCL"/>
    <property type="match status" value="1"/>
</dbReference>
<evidence type="ECO:0000256" key="7">
    <source>
        <dbReference type="ARBA" id="ARBA00023065"/>
    </source>
</evidence>
<dbReference type="Pfam" id="PF01741">
    <property type="entry name" value="MscL"/>
    <property type="match status" value="1"/>
</dbReference>
<dbReference type="PRINTS" id="PR01264">
    <property type="entry name" value="MECHCHANNEL"/>
</dbReference>